<comment type="caution">
    <text evidence="1">The sequence shown here is derived from an EMBL/GenBank/DDBJ whole genome shotgun (WGS) entry which is preliminary data.</text>
</comment>
<feature type="non-terminal residue" evidence="1">
    <location>
        <position position="42"/>
    </location>
</feature>
<gene>
    <name evidence="1" type="ORF">Ctob_015528</name>
</gene>
<accession>A0A0M0K9N7</accession>
<proteinExistence type="predicted"/>
<protein>
    <submittedName>
        <fullName evidence="1">Uncharacterized protein</fullName>
    </submittedName>
</protein>
<evidence type="ECO:0000313" key="1">
    <source>
        <dbReference type="EMBL" id="KOO35499.1"/>
    </source>
</evidence>
<name>A0A0M0K9N7_9EUKA</name>
<dbReference type="Proteomes" id="UP000037460">
    <property type="component" value="Unassembled WGS sequence"/>
</dbReference>
<dbReference type="AlphaFoldDB" id="A0A0M0K9N7"/>
<keyword evidence="2" id="KW-1185">Reference proteome</keyword>
<reference evidence="2" key="1">
    <citation type="journal article" date="2015" name="PLoS Genet.">
        <title>Genome Sequence and Transcriptome Analyses of Chrysochromulina tobin: Metabolic Tools for Enhanced Algal Fitness in the Prominent Order Prymnesiales (Haptophyceae).</title>
        <authorList>
            <person name="Hovde B.T."/>
            <person name="Deodato C.R."/>
            <person name="Hunsperger H.M."/>
            <person name="Ryken S.A."/>
            <person name="Yost W."/>
            <person name="Jha R.K."/>
            <person name="Patterson J."/>
            <person name="Monnat R.J. Jr."/>
            <person name="Barlow S.B."/>
            <person name="Starkenburg S.R."/>
            <person name="Cattolico R.A."/>
        </authorList>
    </citation>
    <scope>NUCLEOTIDE SEQUENCE</scope>
    <source>
        <strain evidence="2">CCMP291</strain>
    </source>
</reference>
<organism evidence="1 2">
    <name type="scientific">Chrysochromulina tobinii</name>
    <dbReference type="NCBI Taxonomy" id="1460289"/>
    <lineage>
        <taxon>Eukaryota</taxon>
        <taxon>Haptista</taxon>
        <taxon>Haptophyta</taxon>
        <taxon>Prymnesiophyceae</taxon>
        <taxon>Prymnesiales</taxon>
        <taxon>Chrysochromulinaceae</taxon>
        <taxon>Chrysochromulina</taxon>
    </lineage>
</organism>
<sequence length="42" mass="4720">MVTEVSAQKLAHERLAARLELAERRGSSARQQLCALRETLRA</sequence>
<dbReference type="EMBL" id="JWZX01000845">
    <property type="protein sequence ID" value="KOO35499.1"/>
    <property type="molecule type" value="Genomic_DNA"/>
</dbReference>
<evidence type="ECO:0000313" key="2">
    <source>
        <dbReference type="Proteomes" id="UP000037460"/>
    </source>
</evidence>